<accession>A0AAJ2Q0C6</accession>
<proteinExistence type="predicted"/>
<dbReference type="RefSeq" id="WP_319700434.1">
    <property type="nucleotide sequence ID" value="NZ_JARAWN010000792.1"/>
</dbReference>
<dbReference type="EMBL" id="JARAWN010000792">
    <property type="protein sequence ID" value="MDX3137088.1"/>
    <property type="molecule type" value="Genomic_DNA"/>
</dbReference>
<feature type="compositionally biased region" description="Gly residues" evidence="1">
    <location>
        <begin position="72"/>
        <end position="85"/>
    </location>
</feature>
<dbReference type="Proteomes" id="UP001273589">
    <property type="component" value="Unassembled WGS sequence"/>
</dbReference>
<sequence>MGIDENVCPVCGQPVATVVRRHKTLGAWVPVWSPGPCRNHECAAYVDEAVEAAQTAAEKPRAVARRTHGSHGTPGGDGAHGGPDTGVGEADARVEVTPATTEGAETPETPETPEARTEEKA</sequence>
<gene>
    <name evidence="2" type="ORF">PV367_46540</name>
</gene>
<protein>
    <submittedName>
        <fullName evidence="2">Uncharacterized protein</fullName>
    </submittedName>
</protein>
<evidence type="ECO:0000256" key="1">
    <source>
        <dbReference type="SAM" id="MobiDB-lite"/>
    </source>
</evidence>
<comment type="caution">
    <text evidence="2">The sequence shown here is derived from an EMBL/GenBank/DDBJ whole genome shotgun (WGS) entry which is preliminary data.</text>
</comment>
<evidence type="ECO:0000313" key="2">
    <source>
        <dbReference type="EMBL" id="MDX3137088.1"/>
    </source>
</evidence>
<evidence type="ECO:0000313" key="3">
    <source>
        <dbReference type="Proteomes" id="UP001273589"/>
    </source>
</evidence>
<dbReference type="AlphaFoldDB" id="A0AAJ2Q0C6"/>
<organism evidence="2 3">
    <name type="scientific">Streptomyces europaeiscabiei</name>
    <dbReference type="NCBI Taxonomy" id="146819"/>
    <lineage>
        <taxon>Bacteria</taxon>
        <taxon>Bacillati</taxon>
        <taxon>Actinomycetota</taxon>
        <taxon>Actinomycetes</taxon>
        <taxon>Kitasatosporales</taxon>
        <taxon>Streptomycetaceae</taxon>
        <taxon>Streptomyces</taxon>
    </lineage>
</organism>
<feature type="compositionally biased region" description="Low complexity" evidence="1">
    <location>
        <begin position="97"/>
        <end position="109"/>
    </location>
</feature>
<feature type="region of interest" description="Disordered" evidence="1">
    <location>
        <begin position="56"/>
        <end position="121"/>
    </location>
</feature>
<name>A0AAJ2Q0C6_9ACTN</name>
<reference evidence="2" key="1">
    <citation type="journal article" date="2023" name="Microb. Genom.">
        <title>Mesoterricola silvestris gen. nov., sp. nov., Mesoterricola sediminis sp. nov., Geothrix oryzae sp. nov., Geothrix edaphica sp. nov., Geothrix rubra sp. nov., and Geothrix limicola sp. nov., six novel members of Acidobacteriota isolated from soils.</title>
        <authorList>
            <person name="Weisberg A.J."/>
            <person name="Pearce E."/>
            <person name="Kramer C.G."/>
            <person name="Chang J.H."/>
            <person name="Clarke C.R."/>
        </authorList>
    </citation>
    <scope>NUCLEOTIDE SEQUENCE</scope>
    <source>
        <strain evidence="2">ND06-05F</strain>
    </source>
</reference>